<proteinExistence type="predicted"/>
<dbReference type="PANTHER" id="PTHR11571">
    <property type="entry name" value="GLUTATHIONE S-TRANSFERASE"/>
    <property type="match status" value="1"/>
</dbReference>
<dbReference type="SFLD" id="SFLDG01205">
    <property type="entry name" value="AMPS.1"/>
    <property type="match status" value="1"/>
</dbReference>
<gene>
    <name evidence="4" type="primary">LOC100374909</name>
</gene>
<dbReference type="InterPro" id="IPR004045">
    <property type="entry name" value="Glutathione_S-Trfase_N"/>
</dbReference>
<dbReference type="InterPro" id="IPR040079">
    <property type="entry name" value="Glutathione_S-Trfase"/>
</dbReference>
<organism evidence="3 4">
    <name type="scientific">Saccoglossus kowalevskii</name>
    <name type="common">Acorn worm</name>
    <dbReference type="NCBI Taxonomy" id="10224"/>
    <lineage>
        <taxon>Eukaryota</taxon>
        <taxon>Metazoa</taxon>
        <taxon>Hemichordata</taxon>
        <taxon>Enteropneusta</taxon>
        <taxon>Harrimaniidae</taxon>
        <taxon>Saccoglossus</taxon>
    </lineage>
</organism>
<evidence type="ECO:0000259" key="2">
    <source>
        <dbReference type="PROSITE" id="PS50405"/>
    </source>
</evidence>
<dbReference type="CDD" id="cd03192">
    <property type="entry name" value="GST_C_Sigma_like"/>
    <property type="match status" value="1"/>
</dbReference>
<dbReference type="SFLD" id="SFLDG00363">
    <property type="entry name" value="AMPS_(cytGST):_Alpha-__Mu-__Pi"/>
    <property type="match status" value="1"/>
</dbReference>
<dbReference type="InterPro" id="IPR036282">
    <property type="entry name" value="Glutathione-S-Trfase_C_sf"/>
</dbReference>
<dbReference type="SUPFAM" id="SSF52833">
    <property type="entry name" value="Thioredoxin-like"/>
    <property type="match status" value="1"/>
</dbReference>
<protein>
    <submittedName>
        <fullName evidence="4">Hematopoietic prostaglandin D synthase-like</fullName>
    </submittedName>
</protein>
<dbReference type="Pfam" id="PF02798">
    <property type="entry name" value="GST_N"/>
    <property type="match status" value="1"/>
</dbReference>
<dbReference type="InterPro" id="IPR050213">
    <property type="entry name" value="GST_superfamily"/>
</dbReference>
<feature type="domain" description="GST C-terminal" evidence="2">
    <location>
        <begin position="83"/>
        <end position="207"/>
    </location>
</feature>
<dbReference type="Proteomes" id="UP000694865">
    <property type="component" value="Unplaced"/>
</dbReference>
<accession>A0ABM0GJX4</accession>
<dbReference type="PANTHER" id="PTHR11571:SF150">
    <property type="entry name" value="GLUTATHIONE S-TRANSFERASE"/>
    <property type="match status" value="1"/>
</dbReference>
<reference evidence="4" key="1">
    <citation type="submission" date="2025-08" db="UniProtKB">
        <authorList>
            <consortium name="RefSeq"/>
        </authorList>
    </citation>
    <scope>IDENTIFICATION</scope>
    <source>
        <tissue evidence="4">Testes</tissue>
    </source>
</reference>
<feature type="domain" description="GST N-terminal" evidence="1">
    <location>
        <begin position="2"/>
        <end position="81"/>
    </location>
</feature>
<evidence type="ECO:0000259" key="1">
    <source>
        <dbReference type="PROSITE" id="PS50404"/>
    </source>
</evidence>
<dbReference type="CDD" id="cd03039">
    <property type="entry name" value="GST_N_Sigma_like"/>
    <property type="match status" value="1"/>
</dbReference>
<dbReference type="InterPro" id="IPR004046">
    <property type="entry name" value="GST_C"/>
</dbReference>
<dbReference type="InterPro" id="IPR036249">
    <property type="entry name" value="Thioredoxin-like_sf"/>
</dbReference>
<dbReference type="PROSITE" id="PS50405">
    <property type="entry name" value="GST_CTER"/>
    <property type="match status" value="1"/>
</dbReference>
<dbReference type="SFLD" id="SFLDS00019">
    <property type="entry name" value="Glutathione_Transferase_(cytos"/>
    <property type="match status" value="1"/>
</dbReference>
<evidence type="ECO:0000313" key="4">
    <source>
        <dbReference type="RefSeq" id="XP_002731488.1"/>
    </source>
</evidence>
<dbReference type="GeneID" id="100374909"/>
<dbReference type="RefSeq" id="XP_002731488.1">
    <property type="nucleotide sequence ID" value="XM_002731442.2"/>
</dbReference>
<name>A0ABM0GJX4_SACKO</name>
<sequence length="207" mass="23018">MPSYKLHYFNSRGFGEPIRVLFALAGVEYEDIRYTQEEWPAVKATGKFPFGTVPCLEVDGVMLAQSNAIARYLANEYGFAGKNNLEKAKVDMIVDAFGDLVKLAIKWYYAADEDAKAAAVEEFKTKTCPAIYGGLEKILVANNGGDGYYVGNEVTLADIMLVMTEDITKTLNPQVLDSYPKQKALKERVLALPTIAEWIKKRPQTDS</sequence>
<keyword evidence="3" id="KW-1185">Reference proteome</keyword>
<evidence type="ECO:0000313" key="3">
    <source>
        <dbReference type="Proteomes" id="UP000694865"/>
    </source>
</evidence>
<dbReference type="Gene3D" id="1.20.1050.130">
    <property type="match status" value="1"/>
</dbReference>
<dbReference type="Pfam" id="PF14497">
    <property type="entry name" value="GST_C_3"/>
    <property type="match status" value="1"/>
</dbReference>
<dbReference type="PROSITE" id="PS50404">
    <property type="entry name" value="GST_NTER"/>
    <property type="match status" value="1"/>
</dbReference>
<dbReference type="SUPFAM" id="SSF47616">
    <property type="entry name" value="GST C-terminal domain-like"/>
    <property type="match status" value="1"/>
</dbReference>
<dbReference type="InterPro" id="IPR010987">
    <property type="entry name" value="Glutathione-S-Trfase_C-like"/>
</dbReference>